<feature type="signal peptide" evidence="2">
    <location>
        <begin position="1"/>
        <end position="25"/>
    </location>
</feature>
<dbReference type="Proteomes" id="UP000649739">
    <property type="component" value="Unassembled WGS sequence"/>
</dbReference>
<evidence type="ECO:0000313" key="4">
    <source>
        <dbReference type="Proteomes" id="UP000649739"/>
    </source>
</evidence>
<keyword evidence="1" id="KW-1133">Transmembrane helix</keyword>
<dbReference type="RefSeq" id="WP_189170436.1">
    <property type="nucleotide sequence ID" value="NZ_BMQB01000005.1"/>
</dbReference>
<keyword evidence="1" id="KW-0472">Membrane</keyword>
<keyword evidence="1" id="KW-0812">Transmembrane</keyword>
<feature type="transmembrane region" description="Helical" evidence="1">
    <location>
        <begin position="344"/>
        <end position="362"/>
    </location>
</feature>
<keyword evidence="2" id="KW-0732">Signal</keyword>
<dbReference type="EMBL" id="BMQB01000005">
    <property type="protein sequence ID" value="GGJ95480.1"/>
    <property type="molecule type" value="Genomic_DNA"/>
</dbReference>
<organism evidence="3 4">
    <name type="scientific">Pilimelia anulata</name>
    <dbReference type="NCBI Taxonomy" id="53371"/>
    <lineage>
        <taxon>Bacteria</taxon>
        <taxon>Bacillati</taxon>
        <taxon>Actinomycetota</taxon>
        <taxon>Actinomycetes</taxon>
        <taxon>Micromonosporales</taxon>
        <taxon>Micromonosporaceae</taxon>
        <taxon>Pilimelia</taxon>
    </lineage>
</organism>
<accession>A0A8J3F9W5</accession>
<evidence type="ECO:0000256" key="1">
    <source>
        <dbReference type="SAM" id="Phobius"/>
    </source>
</evidence>
<reference evidence="3" key="2">
    <citation type="submission" date="2020-09" db="EMBL/GenBank/DDBJ databases">
        <authorList>
            <person name="Sun Q."/>
            <person name="Ohkuma M."/>
        </authorList>
    </citation>
    <scope>NUCLEOTIDE SEQUENCE</scope>
    <source>
        <strain evidence="3">JCM 3090</strain>
    </source>
</reference>
<protein>
    <recommendedName>
        <fullName evidence="5">DUF11 domain-containing protein</fullName>
    </recommendedName>
</protein>
<comment type="caution">
    <text evidence="3">The sequence shown here is derived from an EMBL/GenBank/DDBJ whole genome shotgun (WGS) entry which is preliminary data.</text>
</comment>
<feature type="chain" id="PRO_5038493318" description="DUF11 domain-containing protein" evidence="2">
    <location>
        <begin position="26"/>
        <end position="372"/>
    </location>
</feature>
<evidence type="ECO:0008006" key="5">
    <source>
        <dbReference type="Google" id="ProtNLM"/>
    </source>
</evidence>
<keyword evidence="4" id="KW-1185">Reference proteome</keyword>
<dbReference type="AlphaFoldDB" id="A0A8J3F9W5"/>
<name>A0A8J3F9W5_9ACTN</name>
<evidence type="ECO:0000313" key="3">
    <source>
        <dbReference type="EMBL" id="GGJ95480.1"/>
    </source>
</evidence>
<gene>
    <name evidence="3" type="ORF">GCM10010123_26600</name>
</gene>
<proteinExistence type="predicted"/>
<reference evidence="3" key="1">
    <citation type="journal article" date="2014" name="Int. J. Syst. Evol. Microbiol.">
        <title>Complete genome sequence of Corynebacterium casei LMG S-19264T (=DSM 44701T), isolated from a smear-ripened cheese.</title>
        <authorList>
            <consortium name="US DOE Joint Genome Institute (JGI-PGF)"/>
            <person name="Walter F."/>
            <person name="Albersmeier A."/>
            <person name="Kalinowski J."/>
            <person name="Ruckert C."/>
        </authorList>
    </citation>
    <scope>NUCLEOTIDE SEQUENCE</scope>
    <source>
        <strain evidence="3">JCM 3090</strain>
    </source>
</reference>
<sequence length="372" mass="38626">MKPSTRTARFVAAALTATAALTVGAGAPAAAANPADLAITVAGTTLAAGVASKVADVTVLNRGRRTATGVTVAFDLGRLDQHKVAVSVPDPRACRTQGPYLYCRVDDVRPGGALDLAVTLRHLTGSGTAGRLRVGVVHDGVDGRRRNNVASTPVRVGGYGADLYAYAPDAPYDRRRGSTGAVRPGRQAELHYVVGNAGSAPATGFIVRIVLPRGATFAKLYKACTYDGSRRSAFCVYPDLALAPEGRRGKAPSRLRFRDAVAVSGKLSAPRWLVGGRVSVTPLGAPAAATDDAAVRSLRRLPDTDRTDNVDEMVIQVGSAPAGGTGGGLVRELPLTGRDDAPPFALTGLGLLLIGLGLLLSIRPRPRHRRPL</sequence>
<evidence type="ECO:0000256" key="2">
    <source>
        <dbReference type="SAM" id="SignalP"/>
    </source>
</evidence>